<accession>A0A292Q036</accession>
<evidence type="ECO:0008006" key="4">
    <source>
        <dbReference type="Google" id="ProtNLM"/>
    </source>
</evidence>
<proteinExistence type="predicted"/>
<dbReference type="PANTHER" id="PTHR30613">
    <property type="entry name" value="UNCHARACTERIZED PROTEIN YBIU-RELATED"/>
    <property type="match status" value="1"/>
</dbReference>
<reference evidence="2" key="1">
    <citation type="submission" date="2015-10" db="EMBL/GenBank/DDBJ databases">
        <authorList>
            <person name="Regsiter A."/>
            <person name="william w."/>
        </authorList>
    </citation>
    <scope>NUCLEOTIDE SEQUENCE</scope>
    <source>
        <strain evidence="2">Montdore</strain>
    </source>
</reference>
<keyword evidence="3" id="KW-1185">Reference proteome</keyword>
<dbReference type="Proteomes" id="UP001412239">
    <property type="component" value="Unassembled WGS sequence"/>
</dbReference>
<dbReference type="Pfam" id="PF07350">
    <property type="entry name" value="Gig2-like"/>
    <property type="match status" value="1"/>
</dbReference>
<gene>
    <name evidence="2" type="ORF">GSTUAT00003574001</name>
</gene>
<keyword evidence="1" id="KW-0732">Signal</keyword>
<dbReference type="InterPro" id="IPR010856">
    <property type="entry name" value="Gig2-like"/>
</dbReference>
<dbReference type="SUPFAM" id="SSF51197">
    <property type="entry name" value="Clavaminate synthase-like"/>
    <property type="match status" value="1"/>
</dbReference>
<feature type="signal peptide" evidence="1">
    <location>
        <begin position="1"/>
        <end position="21"/>
    </location>
</feature>
<protein>
    <recommendedName>
        <fullName evidence="4">TauD/TfdA-like domain-containing protein</fullName>
    </recommendedName>
</protein>
<evidence type="ECO:0000256" key="1">
    <source>
        <dbReference type="SAM" id="SignalP"/>
    </source>
</evidence>
<dbReference type="Gene3D" id="2.60.120.330">
    <property type="entry name" value="B-lactam Antibiotic, Isopenicillin N Synthase, Chain"/>
    <property type="match status" value="2"/>
</dbReference>
<evidence type="ECO:0000313" key="3">
    <source>
        <dbReference type="Proteomes" id="UP001412239"/>
    </source>
</evidence>
<dbReference type="EMBL" id="LN890995">
    <property type="protein sequence ID" value="CUS12335.1"/>
    <property type="molecule type" value="Genomic_DNA"/>
</dbReference>
<name>A0A292Q036_9PEZI</name>
<organism evidence="2 3">
    <name type="scientific">Tuber aestivum</name>
    <name type="common">summer truffle</name>
    <dbReference type="NCBI Taxonomy" id="59557"/>
    <lineage>
        <taxon>Eukaryota</taxon>
        <taxon>Fungi</taxon>
        <taxon>Dikarya</taxon>
        <taxon>Ascomycota</taxon>
        <taxon>Pezizomycotina</taxon>
        <taxon>Pezizomycetes</taxon>
        <taxon>Pezizales</taxon>
        <taxon>Tuberaceae</taxon>
        <taxon>Tuber</taxon>
    </lineage>
</organism>
<sequence>MLSKLKPLATKLAFLAGGVAASMIRGRVGGDISPVYPSLSGIEPPPLLDRYAELKRLFTAGRERTLTESRERRLLDLGKETAVVRTSEVEFEDLCSLSKEETVEIKKRGAVVLKNVSPDKEALVMRESLKAHRAQYLGSRFPSSISTSLLKADKLSLPRRLAGSLRIILVPRSACCRAHPSPVADTSVALPYADRFRIRQSGDAGFALRAHFDGGSEEYDSYNADHRVCAKMGLCDGAGNSGV</sequence>
<dbReference type="InterPro" id="IPR027443">
    <property type="entry name" value="IPNS-like_sf"/>
</dbReference>
<feature type="chain" id="PRO_5012651896" description="TauD/TfdA-like domain-containing protein" evidence="1">
    <location>
        <begin position="22"/>
        <end position="243"/>
    </location>
</feature>
<dbReference type="AlphaFoldDB" id="A0A292Q036"/>
<evidence type="ECO:0000313" key="2">
    <source>
        <dbReference type="EMBL" id="CUS12335.1"/>
    </source>
</evidence>
<dbReference type="PANTHER" id="PTHR30613:SF1">
    <property type="entry name" value="DUF1479 DOMAIN PROTEIN (AFU_ORTHOLOGUE AFUA_5G09280)"/>
    <property type="match status" value="1"/>
</dbReference>